<feature type="region of interest" description="Disordered" evidence="1">
    <location>
        <begin position="59"/>
        <end position="195"/>
    </location>
</feature>
<reference evidence="5" key="1">
    <citation type="journal article" date="2019" name="Int. J. Syst. Evol. Microbiol.">
        <title>The Global Catalogue of Microorganisms (GCM) 10K type strain sequencing project: providing services to taxonomists for standard genome sequencing and annotation.</title>
        <authorList>
            <consortium name="The Broad Institute Genomics Platform"/>
            <consortium name="The Broad Institute Genome Sequencing Center for Infectious Disease"/>
            <person name="Wu L."/>
            <person name="Ma J."/>
        </authorList>
    </citation>
    <scope>NUCLEOTIDE SEQUENCE [LARGE SCALE GENOMIC DNA]</scope>
    <source>
        <strain evidence="5">JCM 4816</strain>
    </source>
</reference>
<evidence type="ECO:0000256" key="2">
    <source>
        <dbReference type="SAM" id="Phobius"/>
    </source>
</evidence>
<comment type="caution">
    <text evidence="4">The sequence shown here is derived from an EMBL/GenBank/DDBJ whole genome shotgun (WGS) entry which is preliminary data.</text>
</comment>
<feature type="compositionally biased region" description="Low complexity" evidence="1">
    <location>
        <begin position="147"/>
        <end position="167"/>
    </location>
</feature>
<sequence length="246" mass="23833">MRGIAGTVKAASASGAAALLLLAGAASPAEASPECKPCRGGGTIQLPLPGGGTVTLVWPSLPGVPGAPSRPGLPVTPSAPASVPDSPTGSATSDAPSAQTTGPSASADPTASPTLQLSGLPVPVLSPLLPSHPADPSPTPSGGTGGTTASDAGSSASASASPTASADRSGRHRTHQDGLLSWGPPGQVPPPLGPRAVVTAAPEAQVLDVMRDTGAVRLARRWLPLGIGLALIGAGAALFGWRIRKL</sequence>
<organism evidence="4 5">
    <name type="scientific">Streptacidiphilus monticola</name>
    <dbReference type="NCBI Taxonomy" id="2161674"/>
    <lineage>
        <taxon>Bacteria</taxon>
        <taxon>Bacillati</taxon>
        <taxon>Actinomycetota</taxon>
        <taxon>Actinomycetes</taxon>
        <taxon>Kitasatosporales</taxon>
        <taxon>Streptomycetaceae</taxon>
        <taxon>Streptacidiphilus</taxon>
    </lineage>
</organism>
<evidence type="ECO:0000313" key="5">
    <source>
        <dbReference type="Proteomes" id="UP001596174"/>
    </source>
</evidence>
<proteinExistence type="predicted"/>
<dbReference type="RefSeq" id="WP_380585715.1">
    <property type="nucleotide sequence ID" value="NZ_JBHSQJ010000084.1"/>
</dbReference>
<keyword evidence="2" id="KW-0812">Transmembrane</keyword>
<feature type="signal peptide" evidence="3">
    <location>
        <begin position="1"/>
        <end position="31"/>
    </location>
</feature>
<keyword evidence="2" id="KW-1133">Transmembrane helix</keyword>
<evidence type="ECO:0000256" key="1">
    <source>
        <dbReference type="SAM" id="MobiDB-lite"/>
    </source>
</evidence>
<feature type="transmembrane region" description="Helical" evidence="2">
    <location>
        <begin position="222"/>
        <end position="241"/>
    </location>
</feature>
<keyword evidence="5" id="KW-1185">Reference proteome</keyword>
<feature type="chain" id="PRO_5045103119" evidence="3">
    <location>
        <begin position="32"/>
        <end position="246"/>
    </location>
</feature>
<evidence type="ECO:0000313" key="4">
    <source>
        <dbReference type="EMBL" id="MFC5909698.1"/>
    </source>
</evidence>
<gene>
    <name evidence="4" type="ORF">ACFP3V_21090</name>
</gene>
<dbReference type="Proteomes" id="UP001596174">
    <property type="component" value="Unassembled WGS sequence"/>
</dbReference>
<accession>A0ABW1G6R5</accession>
<keyword evidence="2" id="KW-0472">Membrane</keyword>
<feature type="compositionally biased region" description="Polar residues" evidence="1">
    <location>
        <begin position="85"/>
        <end position="116"/>
    </location>
</feature>
<dbReference type="EMBL" id="JBHSQJ010000084">
    <property type="protein sequence ID" value="MFC5909698.1"/>
    <property type="molecule type" value="Genomic_DNA"/>
</dbReference>
<feature type="compositionally biased region" description="Low complexity" evidence="1">
    <location>
        <begin position="117"/>
        <end position="132"/>
    </location>
</feature>
<keyword evidence="3" id="KW-0732">Signal</keyword>
<evidence type="ECO:0000256" key="3">
    <source>
        <dbReference type="SAM" id="SignalP"/>
    </source>
</evidence>
<name>A0ABW1G6R5_9ACTN</name>
<protein>
    <submittedName>
        <fullName evidence="4">Uncharacterized protein</fullName>
    </submittedName>
</protein>